<dbReference type="AlphaFoldDB" id="A0A2J8HYJ0"/>
<sequence>MKRDNSTRFKQNSVLPWVELRVANKSNACYGAHSHDEFSFGVIRQGCAVYKNRNKSHVIGVGDLVTINPSDIHSCNPEQDVWSYSMLFVNAFKMGQMQQDVLREKSQCISLDYQPFNADYERNESLKHQYLALFSALEDESSSLNIESCFYDFVESSLYKSRSIKEEKLLAPPIKRIKEKLLDGIAEHHELESLAKEAGMSRYQLLRAFKIQYGLPPYAYLMDEKIKRSKVMLRTGSSLTEVAHSLGFSDQAHFQRQFKKRLAVTPKYYQSHFIGM</sequence>
<dbReference type="InterPro" id="IPR009057">
    <property type="entry name" value="Homeodomain-like_sf"/>
</dbReference>
<dbReference type="PROSITE" id="PS00041">
    <property type="entry name" value="HTH_ARAC_FAMILY_1"/>
    <property type="match status" value="1"/>
</dbReference>
<keyword evidence="4" id="KW-0804">Transcription</keyword>
<dbReference type="EMBL" id="POSK01000012">
    <property type="protein sequence ID" value="PNI03328.1"/>
    <property type="molecule type" value="Genomic_DNA"/>
</dbReference>
<keyword evidence="1" id="KW-0805">Transcription regulation</keyword>
<keyword evidence="3" id="KW-0010">Activator</keyword>
<dbReference type="RefSeq" id="WP_102966894.1">
    <property type="nucleotide sequence ID" value="NZ_POSK01000012.1"/>
</dbReference>
<proteinExistence type="predicted"/>
<feature type="domain" description="HTH araC/xylS-type" evidence="5">
    <location>
        <begin position="175"/>
        <end position="272"/>
    </location>
</feature>
<dbReference type="PRINTS" id="PR00032">
    <property type="entry name" value="HTHARAC"/>
</dbReference>
<dbReference type="SMART" id="SM00342">
    <property type="entry name" value="HTH_ARAC"/>
    <property type="match status" value="1"/>
</dbReference>
<dbReference type="PROSITE" id="PS01124">
    <property type="entry name" value="HTH_ARAC_FAMILY_2"/>
    <property type="match status" value="1"/>
</dbReference>
<dbReference type="SUPFAM" id="SSF51215">
    <property type="entry name" value="Regulatory protein AraC"/>
    <property type="match status" value="1"/>
</dbReference>
<dbReference type="PANTHER" id="PTHR46796:SF2">
    <property type="entry name" value="TRANSCRIPTIONAL REGULATORY PROTEIN"/>
    <property type="match status" value="1"/>
</dbReference>
<dbReference type="Pfam" id="PF12833">
    <property type="entry name" value="HTH_18"/>
    <property type="match status" value="1"/>
</dbReference>
<organism evidence="6 7">
    <name type="scientific">Vibrio diazotrophicus</name>
    <dbReference type="NCBI Taxonomy" id="685"/>
    <lineage>
        <taxon>Bacteria</taxon>
        <taxon>Pseudomonadati</taxon>
        <taxon>Pseudomonadota</taxon>
        <taxon>Gammaproteobacteria</taxon>
        <taxon>Vibrionales</taxon>
        <taxon>Vibrionaceae</taxon>
        <taxon>Vibrio</taxon>
    </lineage>
</organism>
<gene>
    <name evidence="6" type="ORF">C1N32_17200</name>
</gene>
<dbReference type="InterPro" id="IPR020449">
    <property type="entry name" value="Tscrpt_reg_AraC-type_HTH"/>
</dbReference>
<dbReference type="InterPro" id="IPR018062">
    <property type="entry name" value="HTH_AraC-typ_CS"/>
</dbReference>
<protein>
    <submittedName>
        <fullName evidence="6">AraC family transcriptional regulator</fullName>
    </submittedName>
</protein>
<evidence type="ECO:0000313" key="7">
    <source>
        <dbReference type="Proteomes" id="UP000236449"/>
    </source>
</evidence>
<comment type="caution">
    <text evidence="6">The sequence shown here is derived from an EMBL/GenBank/DDBJ whole genome shotgun (WGS) entry which is preliminary data.</text>
</comment>
<dbReference type="Proteomes" id="UP000236449">
    <property type="component" value="Unassembled WGS sequence"/>
</dbReference>
<evidence type="ECO:0000313" key="6">
    <source>
        <dbReference type="EMBL" id="PNI03328.1"/>
    </source>
</evidence>
<reference evidence="6 7" key="1">
    <citation type="submission" date="2018-01" db="EMBL/GenBank/DDBJ databases">
        <title>Draft genome sequences of six Vibrio diazotrophicus strains isolated from deep-sea sediments of the Baltic Sea.</title>
        <authorList>
            <person name="Castillo D."/>
            <person name="Vandieken V."/>
            <person name="Chiang O."/>
            <person name="Middelboe M."/>
        </authorList>
    </citation>
    <scope>NUCLEOTIDE SEQUENCE [LARGE SCALE GENOMIC DNA]</scope>
    <source>
        <strain evidence="6 7">60.27F</strain>
    </source>
</reference>
<dbReference type="PANTHER" id="PTHR46796">
    <property type="entry name" value="HTH-TYPE TRANSCRIPTIONAL ACTIVATOR RHAS-RELATED"/>
    <property type="match status" value="1"/>
</dbReference>
<dbReference type="Pfam" id="PF02311">
    <property type="entry name" value="AraC_binding"/>
    <property type="match status" value="1"/>
</dbReference>
<dbReference type="InterPro" id="IPR018060">
    <property type="entry name" value="HTH_AraC"/>
</dbReference>
<accession>A0A2J8HYJ0</accession>
<evidence type="ECO:0000256" key="4">
    <source>
        <dbReference type="ARBA" id="ARBA00023163"/>
    </source>
</evidence>
<dbReference type="InterPro" id="IPR050204">
    <property type="entry name" value="AraC_XylS_family_regulators"/>
</dbReference>
<evidence type="ECO:0000256" key="3">
    <source>
        <dbReference type="ARBA" id="ARBA00023159"/>
    </source>
</evidence>
<dbReference type="SUPFAM" id="SSF46689">
    <property type="entry name" value="Homeodomain-like"/>
    <property type="match status" value="2"/>
</dbReference>
<dbReference type="InterPro" id="IPR003313">
    <property type="entry name" value="AraC-bd"/>
</dbReference>
<dbReference type="GO" id="GO:0003700">
    <property type="term" value="F:DNA-binding transcription factor activity"/>
    <property type="evidence" value="ECO:0007669"/>
    <property type="project" value="InterPro"/>
</dbReference>
<dbReference type="GO" id="GO:0043565">
    <property type="term" value="F:sequence-specific DNA binding"/>
    <property type="evidence" value="ECO:0007669"/>
    <property type="project" value="InterPro"/>
</dbReference>
<evidence type="ECO:0000256" key="2">
    <source>
        <dbReference type="ARBA" id="ARBA00023125"/>
    </source>
</evidence>
<keyword evidence="2" id="KW-0238">DNA-binding</keyword>
<evidence type="ECO:0000256" key="1">
    <source>
        <dbReference type="ARBA" id="ARBA00023015"/>
    </source>
</evidence>
<dbReference type="InterPro" id="IPR037923">
    <property type="entry name" value="HTH-like"/>
</dbReference>
<dbReference type="OrthoDB" id="9809338at2"/>
<name>A0A2J8HYJ0_VIBDI</name>
<evidence type="ECO:0000259" key="5">
    <source>
        <dbReference type="PROSITE" id="PS01124"/>
    </source>
</evidence>
<dbReference type="Gene3D" id="1.10.10.60">
    <property type="entry name" value="Homeodomain-like"/>
    <property type="match status" value="1"/>
</dbReference>